<protein>
    <recommendedName>
        <fullName evidence="3">Alpha/beta hydrolase</fullName>
    </recommendedName>
</protein>
<evidence type="ECO:0000313" key="2">
    <source>
        <dbReference type="Proteomes" id="UP000321691"/>
    </source>
</evidence>
<name>A0ABQ0WTV4_9LACO</name>
<dbReference type="RefSeq" id="WP_056964090.1">
    <property type="nucleotide sequence ID" value="NZ_BJZI01000035.1"/>
</dbReference>
<keyword evidence="2" id="KW-1185">Reference proteome</keyword>
<sequence length="274" mass="31100">MRKPWCWGALILGSGWAAYHWLSRRAITPRDRRYRRAGIVQTTTPTLFVPGWGGNAWTYNGMLRWFARQGYAAKVLTIRVDYHDHLHVSGQWPETAVNPTIQVLFDHNFTGDYRRQTRWLTQILRWLHQRYGVTAYNAVAHSWGGSALVHSLVRDGADPTLPRLRRAVLLGTPVDETPPNAPQDPAYRRLLAVRHNLRANAGAEIHNVYGVLTGHATDGEVPVRQVTALRAVVADSPVTYQEHPVDGIGHGRLHSAPRMWRLIARLLWANKKDD</sequence>
<gene>
    <name evidence="1" type="ORF">LSP04_19730</name>
</gene>
<dbReference type="Pfam" id="PF06028">
    <property type="entry name" value="DUF915"/>
    <property type="match status" value="1"/>
</dbReference>
<reference evidence="1 2" key="1">
    <citation type="submission" date="2019-07" db="EMBL/GenBank/DDBJ databases">
        <title>Whole genome shotgun sequence of Lactobacillus spicheri NBRC 107155.</title>
        <authorList>
            <person name="Hosoyama A."/>
            <person name="Uohara A."/>
            <person name="Ohji S."/>
            <person name="Ichikawa N."/>
        </authorList>
    </citation>
    <scope>NUCLEOTIDE SEQUENCE [LARGE SCALE GENOMIC DNA]</scope>
    <source>
        <strain evidence="1 2">NBRC 107155</strain>
    </source>
</reference>
<evidence type="ECO:0008006" key="3">
    <source>
        <dbReference type="Google" id="ProtNLM"/>
    </source>
</evidence>
<dbReference type="Proteomes" id="UP000321691">
    <property type="component" value="Unassembled WGS sequence"/>
</dbReference>
<dbReference type="EMBL" id="BJZI01000035">
    <property type="protein sequence ID" value="GEO67554.1"/>
    <property type="molecule type" value="Genomic_DNA"/>
</dbReference>
<dbReference type="InterPro" id="IPR010315">
    <property type="entry name" value="DUF915_hydro-like"/>
</dbReference>
<organism evidence="1 2">
    <name type="scientific">Levilactobacillus spicheri</name>
    <dbReference type="NCBI Taxonomy" id="216463"/>
    <lineage>
        <taxon>Bacteria</taxon>
        <taxon>Bacillati</taxon>
        <taxon>Bacillota</taxon>
        <taxon>Bacilli</taxon>
        <taxon>Lactobacillales</taxon>
        <taxon>Lactobacillaceae</taxon>
        <taxon>Levilactobacillus</taxon>
    </lineage>
</organism>
<evidence type="ECO:0000313" key="1">
    <source>
        <dbReference type="EMBL" id="GEO67554.1"/>
    </source>
</evidence>
<dbReference type="SUPFAM" id="SSF53474">
    <property type="entry name" value="alpha/beta-Hydrolases"/>
    <property type="match status" value="1"/>
</dbReference>
<accession>A0ABQ0WTV4</accession>
<comment type="caution">
    <text evidence="1">The sequence shown here is derived from an EMBL/GenBank/DDBJ whole genome shotgun (WGS) entry which is preliminary data.</text>
</comment>
<proteinExistence type="predicted"/>
<dbReference type="InterPro" id="IPR029058">
    <property type="entry name" value="AB_hydrolase_fold"/>
</dbReference>
<dbReference type="Gene3D" id="3.40.50.1820">
    <property type="entry name" value="alpha/beta hydrolase"/>
    <property type="match status" value="1"/>
</dbReference>